<keyword evidence="2" id="KW-1185">Reference proteome</keyword>
<organism evidence="1 2">
    <name type="scientific">Campylobacter showae RM3277</name>
    <dbReference type="NCBI Taxonomy" id="553219"/>
    <lineage>
        <taxon>Bacteria</taxon>
        <taxon>Pseudomonadati</taxon>
        <taxon>Campylobacterota</taxon>
        <taxon>Epsilonproteobacteria</taxon>
        <taxon>Campylobacterales</taxon>
        <taxon>Campylobacteraceae</taxon>
        <taxon>Campylobacter</taxon>
    </lineage>
</organism>
<evidence type="ECO:0000313" key="2">
    <source>
        <dbReference type="Proteomes" id="UP000003107"/>
    </source>
</evidence>
<name>C6RI13_9BACT</name>
<dbReference type="EMBL" id="ACVQ01000028">
    <property type="protein sequence ID" value="EET79043.1"/>
    <property type="molecule type" value="Genomic_DNA"/>
</dbReference>
<sequence>MIFKFDVAIAFYKFAAKFFRKPFFKFNAGKANLSSEFIAKFKSKF</sequence>
<evidence type="ECO:0000313" key="1">
    <source>
        <dbReference type="EMBL" id="EET79043.1"/>
    </source>
</evidence>
<comment type="caution">
    <text evidence="1">The sequence shown here is derived from an EMBL/GenBank/DDBJ whole genome shotgun (WGS) entry which is preliminary data.</text>
</comment>
<protein>
    <submittedName>
        <fullName evidence="1">Uncharacterized protein</fullName>
    </submittedName>
</protein>
<dbReference type="Proteomes" id="UP000003107">
    <property type="component" value="Unassembled WGS sequence"/>
</dbReference>
<gene>
    <name evidence="1" type="ORF">CAMSH0001_1124</name>
</gene>
<dbReference type="AlphaFoldDB" id="C6RI13"/>
<accession>C6RI13</accession>
<proteinExistence type="predicted"/>
<dbReference type="STRING" id="553219.CAMSH0001_1124"/>
<reference evidence="1 2" key="1">
    <citation type="submission" date="2009-07" db="EMBL/GenBank/DDBJ databases">
        <authorList>
            <person name="Madupu R."/>
            <person name="Sebastian Y."/>
            <person name="Durkin A.S."/>
            <person name="Torralba M."/>
            <person name="Methe B."/>
            <person name="Sutton G.G."/>
            <person name="Strausberg R.L."/>
            <person name="Nelson K.E."/>
        </authorList>
    </citation>
    <scope>NUCLEOTIDE SEQUENCE [LARGE SCALE GENOMIC DNA]</scope>
    <source>
        <strain evidence="1 2">RM3277</strain>
    </source>
</reference>